<dbReference type="InterPro" id="IPR016181">
    <property type="entry name" value="Acyl_CoA_acyltransferase"/>
</dbReference>
<accession>A0A1W6NWU6</accession>
<dbReference type="CDD" id="cd04301">
    <property type="entry name" value="NAT_SF"/>
    <property type="match status" value="1"/>
</dbReference>
<dbReference type="PANTHER" id="PTHR43877:SF2">
    <property type="entry name" value="AMINOALKYLPHOSPHONATE N-ACETYLTRANSFERASE-RELATED"/>
    <property type="match status" value="1"/>
</dbReference>
<evidence type="ECO:0000313" key="5">
    <source>
        <dbReference type="Proteomes" id="UP000242447"/>
    </source>
</evidence>
<dbReference type="OrthoDB" id="7301318at2"/>
<dbReference type="AlphaFoldDB" id="A0A1W6NWU6"/>
<reference evidence="4 5" key="1">
    <citation type="submission" date="2017-02" db="EMBL/GenBank/DDBJ databases">
        <title>Ketogulonicigenium robustum SPU B003 Genome sequencing and assembly.</title>
        <authorList>
            <person name="Li Y."/>
            <person name="Liu L."/>
            <person name="Wang C."/>
            <person name="Zhang M."/>
            <person name="Zhang T."/>
            <person name="Zhang Y."/>
        </authorList>
    </citation>
    <scope>NUCLEOTIDE SEQUENCE [LARGE SCALE GENOMIC DNA]</scope>
    <source>
        <strain evidence="4 5">SPU_B003</strain>
    </source>
</reference>
<dbReference type="PROSITE" id="PS51186">
    <property type="entry name" value="GNAT"/>
    <property type="match status" value="1"/>
</dbReference>
<dbReference type="SUPFAM" id="SSF55729">
    <property type="entry name" value="Acyl-CoA N-acyltransferases (Nat)"/>
    <property type="match status" value="1"/>
</dbReference>
<sequence>MLDLMEPTWPPAARVQQGALVLRQGQGGGSRVSAITRAGTPRDALAALPEAETIVRGWGQTPLYMLSDGDADDDALAALLQARGYQKTDAVFIFDGPLPVAALPTDAALRLSYGWPADAAALAAWANDGRVGDARMAVMARAQGPKTVIALSDNGKPVGALFIAVHAGAAVLHALEVVPAARGRGYSHVLLGAASHWAATQGAQRMLLVVSKDNTPAVTLYLRHGLQAVGGYYYLGAV</sequence>
<feature type="domain" description="N-acetyltransferase" evidence="3">
    <location>
        <begin position="109"/>
        <end position="238"/>
    </location>
</feature>
<evidence type="ECO:0000256" key="1">
    <source>
        <dbReference type="ARBA" id="ARBA00022679"/>
    </source>
</evidence>
<keyword evidence="5" id="KW-1185">Reference proteome</keyword>
<evidence type="ECO:0000313" key="4">
    <source>
        <dbReference type="EMBL" id="ARO13671.1"/>
    </source>
</evidence>
<dbReference type="EMBL" id="CP019937">
    <property type="protein sequence ID" value="ARO13671.1"/>
    <property type="molecule type" value="Genomic_DNA"/>
</dbReference>
<protein>
    <submittedName>
        <fullName evidence="4">GCN5-related N-acetyltransferase</fullName>
    </submittedName>
</protein>
<dbReference type="InterPro" id="IPR000182">
    <property type="entry name" value="GNAT_dom"/>
</dbReference>
<dbReference type="InterPro" id="IPR050832">
    <property type="entry name" value="Bact_Acetyltransf"/>
</dbReference>
<keyword evidence="1 4" id="KW-0808">Transferase</keyword>
<keyword evidence="2" id="KW-0012">Acyltransferase</keyword>
<dbReference type="GO" id="GO:0016747">
    <property type="term" value="F:acyltransferase activity, transferring groups other than amino-acyl groups"/>
    <property type="evidence" value="ECO:0007669"/>
    <property type="project" value="InterPro"/>
</dbReference>
<dbReference type="KEGG" id="kro:BVG79_00313"/>
<organism evidence="4 5">
    <name type="scientific">Ketogulonicigenium robustum</name>
    <dbReference type="NCBI Taxonomy" id="92947"/>
    <lineage>
        <taxon>Bacteria</taxon>
        <taxon>Pseudomonadati</taxon>
        <taxon>Pseudomonadota</taxon>
        <taxon>Alphaproteobacteria</taxon>
        <taxon>Rhodobacterales</taxon>
        <taxon>Roseobacteraceae</taxon>
        <taxon>Ketogulonicigenium</taxon>
    </lineage>
</organism>
<proteinExistence type="predicted"/>
<dbReference type="Pfam" id="PF00583">
    <property type="entry name" value="Acetyltransf_1"/>
    <property type="match status" value="1"/>
</dbReference>
<dbReference type="Proteomes" id="UP000242447">
    <property type="component" value="Chromosome"/>
</dbReference>
<evidence type="ECO:0000259" key="3">
    <source>
        <dbReference type="PROSITE" id="PS51186"/>
    </source>
</evidence>
<gene>
    <name evidence="4" type="ORF">BVG79_00313</name>
</gene>
<dbReference type="RefSeq" id="WP_085785350.1">
    <property type="nucleotide sequence ID" value="NZ_CP019937.1"/>
</dbReference>
<dbReference type="STRING" id="92947.BVG79_00313"/>
<dbReference type="PANTHER" id="PTHR43877">
    <property type="entry name" value="AMINOALKYLPHOSPHONATE N-ACETYLTRANSFERASE-RELATED-RELATED"/>
    <property type="match status" value="1"/>
</dbReference>
<name>A0A1W6NWU6_9RHOB</name>
<evidence type="ECO:0000256" key="2">
    <source>
        <dbReference type="ARBA" id="ARBA00023315"/>
    </source>
</evidence>
<dbReference type="Gene3D" id="3.40.630.30">
    <property type="match status" value="1"/>
</dbReference>